<dbReference type="Proteomes" id="UP001301653">
    <property type="component" value="Unassembled WGS sequence"/>
</dbReference>
<reference evidence="2 3" key="1">
    <citation type="submission" date="2023-12" db="EMBL/GenBank/DDBJ databases">
        <title>Stenotrophomonas guangdongensis sp. nov., isolated from wilted pepper plants (Capsicum annuum).</title>
        <authorList>
            <person name="Qiu M."/>
            <person name="Li Y."/>
            <person name="Liu Q."/>
            <person name="Zhang X."/>
            <person name="Huang Y."/>
            <person name="Guo R."/>
            <person name="Hu M."/>
            <person name="Zhou J."/>
            <person name="Zhou X."/>
        </authorList>
    </citation>
    <scope>NUCLEOTIDE SEQUENCE [LARGE SCALE GENOMIC DNA]</scope>
    <source>
        <strain evidence="2 3">MH1</strain>
    </source>
</reference>
<evidence type="ECO:0000313" key="2">
    <source>
        <dbReference type="EMBL" id="MEA5669668.1"/>
    </source>
</evidence>
<proteinExistence type="predicted"/>
<evidence type="ECO:0000313" key="3">
    <source>
        <dbReference type="Proteomes" id="UP001301653"/>
    </source>
</evidence>
<comment type="caution">
    <text evidence="2">The sequence shown here is derived from an EMBL/GenBank/DDBJ whole genome shotgun (WGS) entry which is preliminary data.</text>
</comment>
<keyword evidence="3" id="KW-1185">Reference proteome</keyword>
<dbReference type="EMBL" id="JAYFUH010000263">
    <property type="protein sequence ID" value="MEA5669668.1"/>
    <property type="molecule type" value="Genomic_DNA"/>
</dbReference>
<feature type="signal peptide" evidence="1">
    <location>
        <begin position="1"/>
        <end position="25"/>
    </location>
</feature>
<evidence type="ECO:0000256" key="1">
    <source>
        <dbReference type="SAM" id="SignalP"/>
    </source>
</evidence>
<accession>A0ABU5VA97</accession>
<organism evidence="2 3">
    <name type="scientific">Stenotrophomonas capsici</name>
    <dbReference type="NCBI Taxonomy" id="3110230"/>
    <lineage>
        <taxon>Bacteria</taxon>
        <taxon>Pseudomonadati</taxon>
        <taxon>Pseudomonadota</taxon>
        <taxon>Gammaproteobacteria</taxon>
        <taxon>Lysobacterales</taxon>
        <taxon>Lysobacteraceae</taxon>
        <taxon>Stenotrophomonas</taxon>
    </lineage>
</organism>
<keyword evidence="1" id="KW-0732">Signal</keyword>
<protein>
    <submittedName>
        <fullName evidence="2">Uncharacterized protein</fullName>
    </submittedName>
</protein>
<gene>
    <name evidence="2" type="ORF">VA603_19220</name>
</gene>
<sequence length="317" mass="33566">MSPRALLLALASVSFIDASAAQAQASPVAPASVERPARIRLFGQNGVGLTMFTNAHCEDAYEEEIEGSGAVSLGFKALVGKRQPNTSIGIPQSVTTRTLEDRNRLMANPYYTEFVLVPGQPVALQAQIASGAGLSCGRGRGVQVSFVPEAGVDYEGDMIRDFDAMRCGIAVRQVAADGSLSPVQTAPWPKKCDAPPRPAPSLMTLFLDADQLQYRLAEEGAEVDSIDNDKGSIEDLEEMLQEAPLAAGVGLCIVSDEALDASALGAKLPGLLEARGVADRVVRFRTGALEAEWGLTAQHPLSFALAEYYCRAASGQR</sequence>
<feature type="chain" id="PRO_5047495394" evidence="1">
    <location>
        <begin position="26"/>
        <end position="317"/>
    </location>
</feature>
<name>A0ABU5VA97_9GAMM</name>
<dbReference type="RefSeq" id="WP_323439793.1">
    <property type="nucleotide sequence ID" value="NZ_JAYFUH010000263.1"/>
</dbReference>